<evidence type="ECO:0000256" key="2">
    <source>
        <dbReference type="ARBA" id="ARBA00022729"/>
    </source>
</evidence>
<dbReference type="Gene3D" id="3.20.20.370">
    <property type="entry name" value="Glycoside hydrolase/deacetylase"/>
    <property type="match status" value="1"/>
</dbReference>
<reference evidence="5 6" key="1">
    <citation type="submission" date="2022-11" db="EMBL/GenBank/DDBJ databases">
        <title>Desulfobotulus tamanensis H1 sp. nov. - anaerobic, alkaliphilic, sulphate reducing bacterium isolated from terrestrial mud volcano.</title>
        <authorList>
            <person name="Frolova A."/>
            <person name="Merkel A.Y."/>
            <person name="Slobodkin A.I."/>
        </authorList>
    </citation>
    <scope>NUCLEOTIDE SEQUENCE [LARGE SCALE GENOMIC DNA]</scope>
    <source>
        <strain evidence="5 6">H1</strain>
    </source>
</reference>
<proteinExistence type="predicted"/>
<evidence type="ECO:0000313" key="5">
    <source>
        <dbReference type="EMBL" id="MCW7754637.1"/>
    </source>
</evidence>
<dbReference type="CDD" id="cd10973">
    <property type="entry name" value="CE4_DAC_u4_5s"/>
    <property type="match status" value="1"/>
</dbReference>
<gene>
    <name evidence="5" type="ORF">OOT00_11640</name>
</gene>
<dbReference type="InterPro" id="IPR002509">
    <property type="entry name" value="NODB_dom"/>
</dbReference>
<dbReference type="PANTHER" id="PTHR34216:SF3">
    <property type="entry name" value="POLY-BETA-1,6-N-ACETYL-D-GLUCOSAMINE N-DEACETYLASE"/>
    <property type="match status" value="1"/>
</dbReference>
<comment type="subcellular location">
    <subcellularLocation>
        <location evidence="1">Secreted</location>
    </subcellularLocation>
</comment>
<evidence type="ECO:0000259" key="4">
    <source>
        <dbReference type="PROSITE" id="PS51677"/>
    </source>
</evidence>
<evidence type="ECO:0000313" key="6">
    <source>
        <dbReference type="Proteomes" id="UP001209681"/>
    </source>
</evidence>
<feature type="domain" description="NodB homology" evidence="4">
    <location>
        <begin position="95"/>
        <end position="361"/>
    </location>
</feature>
<dbReference type="Proteomes" id="UP001209681">
    <property type="component" value="Unassembled WGS sequence"/>
</dbReference>
<dbReference type="EMBL" id="JAPFPW010000013">
    <property type="protein sequence ID" value="MCW7754637.1"/>
    <property type="molecule type" value="Genomic_DNA"/>
</dbReference>
<evidence type="ECO:0000256" key="3">
    <source>
        <dbReference type="SAM" id="SignalP"/>
    </source>
</evidence>
<sequence length="361" mass="41168">MNQKTWLPIILMLFFLNGPAWANSPETVVSERNADPQIRIFMYHHFGMENQYPSTSVSTTQFQEHLAYLKANRYTVITLGEALQRLDAGHNLPQKTACITIDDGYLSVWEHGLPLLEKYGYPATLFIATRYVGGRNYLNWEQIRQLQNKGFEIGNHSHSHDYFLNHPTEKIANAFEADLTQSHEIFKQHLTNIPDLYAYPFGEYTEEMMNILKKHGYRAAAAQRSGVVFAGSNRFALPRFPMNLTYGTITGFTEKIRMNALGVVKASPTTPLITGDNPPVLTLSIQNDRIRTDGLQCFVSGQKNCTIEKENRPDGLTLRVRASDRLNPRRTLYTITAPSKDGSEWFWYTYSWVLPESDSGD</sequence>
<evidence type="ECO:0000256" key="1">
    <source>
        <dbReference type="ARBA" id="ARBA00004613"/>
    </source>
</evidence>
<feature type="signal peptide" evidence="3">
    <location>
        <begin position="1"/>
        <end position="22"/>
    </location>
</feature>
<protein>
    <submittedName>
        <fullName evidence="5">Polysaccharide deacetylase family protein</fullName>
    </submittedName>
</protein>
<dbReference type="Pfam" id="PF01522">
    <property type="entry name" value="Polysacc_deac_1"/>
    <property type="match status" value="1"/>
</dbReference>
<organism evidence="5 6">
    <name type="scientific">Desulfobotulus pelophilus</name>
    <dbReference type="NCBI Taxonomy" id="2823377"/>
    <lineage>
        <taxon>Bacteria</taxon>
        <taxon>Pseudomonadati</taxon>
        <taxon>Thermodesulfobacteriota</taxon>
        <taxon>Desulfobacteria</taxon>
        <taxon>Desulfobacterales</taxon>
        <taxon>Desulfobacteraceae</taxon>
        <taxon>Desulfobotulus</taxon>
    </lineage>
</organism>
<dbReference type="RefSeq" id="WP_265425547.1">
    <property type="nucleotide sequence ID" value="NZ_JAPFPW010000013.1"/>
</dbReference>
<feature type="chain" id="PRO_5045367709" evidence="3">
    <location>
        <begin position="23"/>
        <end position="361"/>
    </location>
</feature>
<keyword evidence="2 3" id="KW-0732">Signal</keyword>
<dbReference type="InterPro" id="IPR011330">
    <property type="entry name" value="Glyco_hydro/deAcase_b/a-brl"/>
</dbReference>
<accession>A0ABT3NCF8</accession>
<comment type="caution">
    <text evidence="5">The sequence shown here is derived from an EMBL/GenBank/DDBJ whole genome shotgun (WGS) entry which is preliminary data.</text>
</comment>
<dbReference type="InterPro" id="IPR051398">
    <property type="entry name" value="Polysacch_Deacetylase"/>
</dbReference>
<name>A0ABT3NCF8_9BACT</name>
<dbReference type="PROSITE" id="PS51677">
    <property type="entry name" value="NODB"/>
    <property type="match status" value="1"/>
</dbReference>
<dbReference type="PANTHER" id="PTHR34216">
    <property type="match status" value="1"/>
</dbReference>
<keyword evidence="6" id="KW-1185">Reference proteome</keyword>
<dbReference type="SUPFAM" id="SSF88713">
    <property type="entry name" value="Glycoside hydrolase/deacetylase"/>
    <property type="match status" value="1"/>
</dbReference>